<evidence type="ECO:0000313" key="8">
    <source>
        <dbReference type="Proteomes" id="UP000267096"/>
    </source>
</evidence>
<sequence length="102" mass="11857">MIMQNDDFFSLFAEGNATIKTNFSLWKVIVLNGEDLVSFWEMWLGILVWMSISYVFVYLFAAVISTLMLHKHRYMLFVTIPMLGSLPFIHSCYVAVHEELLA</sequence>
<evidence type="ECO:0000256" key="3">
    <source>
        <dbReference type="ARBA" id="ARBA00022692"/>
    </source>
</evidence>
<dbReference type="OrthoDB" id="10056816at2759"/>
<reference evidence="9" key="1">
    <citation type="submission" date="2017-02" db="UniProtKB">
        <authorList>
            <consortium name="WormBaseParasite"/>
        </authorList>
    </citation>
    <scope>IDENTIFICATION</scope>
</reference>
<dbReference type="AlphaFoldDB" id="A0A0M3KJ64"/>
<dbReference type="Pfam" id="PF10190">
    <property type="entry name" value="Tmemb_170"/>
    <property type="match status" value="1"/>
</dbReference>
<dbReference type="Proteomes" id="UP000267096">
    <property type="component" value="Unassembled WGS sequence"/>
</dbReference>
<comment type="subcellular location">
    <subcellularLocation>
        <location evidence="1">Membrane</location>
        <topology evidence="1">Multi-pass membrane protein</topology>
    </subcellularLocation>
</comment>
<evidence type="ECO:0000256" key="5">
    <source>
        <dbReference type="ARBA" id="ARBA00023136"/>
    </source>
</evidence>
<keyword evidence="3 6" id="KW-0812">Transmembrane</keyword>
<evidence type="ECO:0000313" key="7">
    <source>
        <dbReference type="EMBL" id="VDK76662.1"/>
    </source>
</evidence>
<evidence type="ECO:0000313" key="9">
    <source>
        <dbReference type="WBParaSite" id="ASIM_0002103601-mRNA-1"/>
    </source>
</evidence>
<keyword evidence="5 6" id="KW-0472">Membrane</keyword>
<dbReference type="WBParaSite" id="ASIM_0002103601-mRNA-1">
    <property type="protein sequence ID" value="ASIM_0002103601-mRNA-1"/>
    <property type="gene ID" value="ASIM_0002103601"/>
</dbReference>
<dbReference type="InterPro" id="IPR019334">
    <property type="entry name" value="TMEM170A/B/YPR153W-like"/>
</dbReference>
<feature type="transmembrane region" description="Helical" evidence="6">
    <location>
        <begin position="74"/>
        <end position="96"/>
    </location>
</feature>
<evidence type="ECO:0000256" key="1">
    <source>
        <dbReference type="ARBA" id="ARBA00004141"/>
    </source>
</evidence>
<evidence type="ECO:0000256" key="2">
    <source>
        <dbReference type="ARBA" id="ARBA00006325"/>
    </source>
</evidence>
<evidence type="ECO:0000256" key="6">
    <source>
        <dbReference type="SAM" id="Phobius"/>
    </source>
</evidence>
<dbReference type="GO" id="GO:0016020">
    <property type="term" value="C:membrane"/>
    <property type="evidence" value="ECO:0007669"/>
    <property type="project" value="UniProtKB-SubCell"/>
</dbReference>
<dbReference type="EMBL" id="UYRR01039529">
    <property type="protein sequence ID" value="VDK76662.1"/>
    <property type="molecule type" value="Genomic_DNA"/>
</dbReference>
<proteinExistence type="inferred from homology"/>
<organism evidence="9">
    <name type="scientific">Anisakis simplex</name>
    <name type="common">Herring worm</name>
    <dbReference type="NCBI Taxonomy" id="6269"/>
    <lineage>
        <taxon>Eukaryota</taxon>
        <taxon>Metazoa</taxon>
        <taxon>Ecdysozoa</taxon>
        <taxon>Nematoda</taxon>
        <taxon>Chromadorea</taxon>
        <taxon>Rhabditida</taxon>
        <taxon>Spirurina</taxon>
        <taxon>Ascaridomorpha</taxon>
        <taxon>Ascaridoidea</taxon>
        <taxon>Anisakidae</taxon>
        <taxon>Anisakis</taxon>
        <taxon>Anisakis simplex complex</taxon>
    </lineage>
</organism>
<comment type="similarity">
    <text evidence="2">Belongs to the TMEM170 family.</text>
</comment>
<protein>
    <submittedName>
        <fullName evidence="9">Transmembrane protein 18</fullName>
    </submittedName>
</protein>
<reference evidence="7 8" key="2">
    <citation type="submission" date="2018-11" db="EMBL/GenBank/DDBJ databases">
        <authorList>
            <consortium name="Pathogen Informatics"/>
        </authorList>
    </citation>
    <scope>NUCLEOTIDE SEQUENCE [LARGE SCALE GENOMIC DNA]</scope>
</reference>
<feature type="transmembrane region" description="Helical" evidence="6">
    <location>
        <begin position="42"/>
        <end position="67"/>
    </location>
</feature>
<keyword evidence="8" id="KW-1185">Reference proteome</keyword>
<gene>
    <name evidence="7" type="ORF">ASIM_LOCUS20411</name>
</gene>
<keyword evidence="4 6" id="KW-1133">Transmembrane helix</keyword>
<name>A0A0M3KJ64_ANISI</name>
<evidence type="ECO:0000256" key="4">
    <source>
        <dbReference type="ARBA" id="ARBA00022989"/>
    </source>
</evidence>
<accession>A0A0M3KJ64</accession>